<dbReference type="InterPro" id="IPR000835">
    <property type="entry name" value="HTH_MarR-typ"/>
</dbReference>
<accession>A0A174GFC1</accession>
<gene>
    <name evidence="5" type="ORF">ERS852491_02691</name>
</gene>
<proteinExistence type="predicted"/>
<dbReference type="RefSeq" id="WP_055153573.1">
    <property type="nucleotide sequence ID" value="NZ_CYZU01000024.1"/>
</dbReference>
<feature type="domain" description="HTH marR-type" evidence="4">
    <location>
        <begin position="51"/>
        <end position="93"/>
    </location>
</feature>
<dbReference type="OrthoDB" id="5358347at2"/>
<dbReference type="PANTHER" id="PTHR35790:SF4">
    <property type="entry name" value="HTH-TYPE TRANSCRIPTIONAL REGULATOR PCHR"/>
    <property type="match status" value="1"/>
</dbReference>
<organism evidence="5 6">
    <name type="scientific">Faecalicatena contorta</name>
    <dbReference type="NCBI Taxonomy" id="39482"/>
    <lineage>
        <taxon>Bacteria</taxon>
        <taxon>Bacillati</taxon>
        <taxon>Bacillota</taxon>
        <taxon>Clostridia</taxon>
        <taxon>Lachnospirales</taxon>
        <taxon>Lachnospiraceae</taxon>
        <taxon>Faecalicatena</taxon>
    </lineage>
</organism>
<evidence type="ECO:0000256" key="2">
    <source>
        <dbReference type="ARBA" id="ARBA00023125"/>
    </source>
</evidence>
<dbReference type="GO" id="GO:0003677">
    <property type="term" value="F:DNA binding"/>
    <property type="evidence" value="ECO:0007669"/>
    <property type="project" value="UniProtKB-KW"/>
</dbReference>
<dbReference type="InterPro" id="IPR052067">
    <property type="entry name" value="Metal_resp_HTH_trans_reg"/>
</dbReference>
<protein>
    <submittedName>
        <fullName evidence="5">Transcriptional repressor MprA</fullName>
    </submittedName>
</protein>
<dbReference type="STRING" id="39482.ERS852491_02691"/>
<dbReference type="PANTHER" id="PTHR35790">
    <property type="entry name" value="HTH-TYPE TRANSCRIPTIONAL REGULATOR PCHR"/>
    <property type="match status" value="1"/>
</dbReference>
<dbReference type="InterPro" id="IPR036388">
    <property type="entry name" value="WH-like_DNA-bd_sf"/>
</dbReference>
<keyword evidence="3" id="KW-0804">Transcription</keyword>
<dbReference type="InterPro" id="IPR036390">
    <property type="entry name" value="WH_DNA-bd_sf"/>
</dbReference>
<evidence type="ECO:0000256" key="3">
    <source>
        <dbReference type="ARBA" id="ARBA00023163"/>
    </source>
</evidence>
<evidence type="ECO:0000313" key="5">
    <source>
        <dbReference type="EMBL" id="CUO59676.1"/>
    </source>
</evidence>
<keyword evidence="2" id="KW-0238">DNA-binding</keyword>
<dbReference type="AlphaFoldDB" id="A0A174GFC1"/>
<dbReference type="Proteomes" id="UP000095544">
    <property type="component" value="Unassembled WGS sequence"/>
</dbReference>
<evidence type="ECO:0000259" key="4">
    <source>
        <dbReference type="Pfam" id="PF01047"/>
    </source>
</evidence>
<dbReference type="Pfam" id="PF01047">
    <property type="entry name" value="MarR"/>
    <property type="match status" value="1"/>
</dbReference>
<dbReference type="Gene3D" id="1.10.10.10">
    <property type="entry name" value="Winged helix-like DNA-binding domain superfamily/Winged helix DNA-binding domain"/>
    <property type="match status" value="1"/>
</dbReference>
<dbReference type="GO" id="GO:0003700">
    <property type="term" value="F:DNA-binding transcription factor activity"/>
    <property type="evidence" value="ECO:0007669"/>
    <property type="project" value="InterPro"/>
</dbReference>
<evidence type="ECO:0000256" key="1">
    <source>
        <dbReference type="ARBA" id="ARBA00023015"/>
    </source>
</evidence>
<dbReference type="SUPFAM" id="SSF46785">
    <property type="entry name" value="Winged helix' DNA-binding domain"/>
    <property type="match status" value="1"/>
</dbReference>
<dbReference type="EMBL" id="CYZU01000024">
    <property type="protein sequence ID" value="CUO59676.1"/>
    <property type="molecule type" value="Genomic_DNA"/>
</dbReference>
<reference evidence="5 6" key="1">
    <citation type="submission" date="2015-09" db="EMBL/GenBank/DDBJ databases">
        <authorList>
            <consortium name="Pathogen Informatics"/>
        </authorList>
    </citation>
    <scope>NUCLEOTIDE SEQUENCE [LARGE SCALE GENOMIC DNA]</scope>
    <source>
        <strain evidence="5 6">2789STDY5834876</strain>
    </source>
</reference>
<evidence type="ECO:0000313" key="6">
    <source>
        <dbReference type="Proteomes" id="UP000095544"/>
    </source>
</evidence>
<keyword evidence="1" id="KW-0805">Transcription regulation</keyword>
<name>A0A174GFC1_9FIRM</name>
<sequence>MNRDNLKSFMDDFYSISNKMNQIRNKPVKFKGNITVNSLDLFFQDVVGKNKEVKMYEIGAILGLTKGAVSQMAVKLEKKGLIKKTKSKDNARGIYLELTAEGQRIDKEQQKKLSGFGEV</sequence>